<keyword evidence="3" id="KW-1185">Reference proteome</keyword>
<dbReference type="Pfam" id="PF01894">
    <property type="entry name" value="YjbQ"/>
    <property type="match status" value="1"/>
</dbReference>
<protein>
    <submittedName>
        <fullName evidence="2">Secondary thiamine-phosphate synthase enzyme</fullName>
    </submittedName>
</protein>
<gene>
    <name evidence="2" type="ORF">ATZ36_17785</name>
</gene>
<reference evidence="2 3" key="1">
    <citation type="submission" date="2015-11" db="EMBL/GenBank/DDBJ databases">
        <title>Evidence for parallel genomic evolution in an endosymbiosis of termite gut flagellates.</title>
        <authorList>
            <person name="Zheng H."/>
        </authorList>
    </citation>
    <scope>NUCLEOTIDE SEQUENCE [LARGE SCALE GENOMIC DNA]</scope>
    <source>
        <strain evidence="2 3">CET450</strain>
    </source>
</reference>
<dbReference type="InterPro" id="IPR035917">
    <property type="entry name" value="YjbQ-like_sf"/>
</dbReference>
<comment type="caution">
    <text evidence="2">The sequence shown here is derived from an EMBL/GenBank/DDBJ whole genome shotgun (WGS) entry which is preliminary data.</text>
</comment>
<dbReference type="PANTHER" id="PTHR30615">
    <property type="entry name" value="UNCHARACTERIZED PROTEIN YJBQ-RELATED"/>
    <property type="match status" value="1"/>
</dbReference>
<evidence type="ECO:0000313" key="3">
    <source>
        <dbReference type="Proteomes" id="UP000095237"/>
    </source>
</evidence>
<sequence>MIYSEYINCETKGYTDIINITADIKRIIARSGITNGIVTLGVTSSTSAITTLEFEPGLITDFRKSLEIIAPVNGFYAHDEKWHDGNGFSHIRSSLIGTSKTIPVASKSLMTGIWQQVVLVDFDNRPRSRKVFVQIFGE</sequence>
<dbReference type="AlphaFoldDB" id="A0A1E5ILI7"/>
<dbReference type="Gene3D" id="2.60.120.460">
    <property type="entry name" value="YjbQ-like"/>
    <property type="match status" value="1"/>
</dbReference>
<evidence type="ECO:0000256" key="1">
    <source>
        <dbReference type="ARBA" id="ARBA00005534"/>
    </source>
</evidence>
<name>A0A1E5ILI7_ENDTX</name>
<evidence type="ECO:0000313" key="2">
    <source>
        <dbReference type="EMBL" id="OEG70818.1"/>
    </source>
</evidence>
<proteinExistence type="inferred from homology"/>
<dbReference type="InterPro" id="IPR001602">
    <property type="entry name" value="UPF0047_YjbQ-like"/>
</dbReference>
<dbReference type="Proteomes" id="UP000095237">
    <property type="component" value="Unassembled WGS sequence"/>
</dbReference>
<comment type="similarity">
    <text evidence="1">Belongs to the UPF0047 family.</text>
</comment>
<accession>A0A1E5ILI7</accession>
<dbReference type="PIRSF" id="PIRSF004681">
    <property type="entry name" value="UCP004681"/>
    <property type="match status" value="1"/>
</dbReference>
<organism evidence="2 3">
    <name type="scientific">Endomicrobium trichonymphae</name>
    <dbReference type="NCBI Taxonomy" id="1408204"/>
    <lineage>
        <taxon>Bacteria</taxon>
        <taxon>Pseudomonadati</taxon>
        <taxon>Elusimicrobiota</taxon>
        <taxon>Endomicrobiia</taxon>
        <taxon>Endomicrobiales</taxon>
        <taxon>Endomicrobiaceae</taxon>
        <taxon>Candidatus Endomicrobiellum</taxon>
    </lineage>
</organism>
<dbReference type="PANTHER" id="PTHR30615:SF8">
    <property type="entry name" value="UPF0047 PROTEIN C4A8.02C"/>
    <property type="match status" value="1"/>
</dbReference>
<dbReference type="SUPFAM" id="SSF111038">
    <property type="entry name" value="YjbQ-like"/>
    <property type="match status" value="1"/>
</dbReference>
<dbReference type="EMBL" id="LNVX01000291">
    <property type="protein sequence ID" value="OEG70818.1"/>
    <property type="molecule type" value="Genomic_DNA"/>
</dbReference>
<dbReference type="NCBIfam" id="TIGR00149">
    <property type="entry name" value="TIGR00149_YjbQ"/>
    <property type="match status" value="1"/>
</dbReference>